<dbReference type="GO" id="GO:0030115">
    <property type="term" value="C:S-layer"/>
    <property type="evidence" value="ECO:0007669"/>
    <property type="project" value="UniProtKB-SubCell"/>
</dbReference>
<gene>
    <name evidence="4" type="ORF">ACFQJ9_13460</name>
</gene>
<keyword evidence="1" id="KW-0732">Signal</keyword>
<organism evidence="4 5">
    <name type="scientific">Halospeciosus flavus</name>
    <dbReference type="NCBI Taxonomy" id="3032283"/>
    <lineage>
        <taxon>Archaea</taxon>
        <taxon>Methanobacteriati</taxon>
        <taxon>Methanobacteriota</taxon>
        <taxon>Stenosarchaea group</taxon>
        <taxon>Halobacteria</taxon>
        <taxon>Halobacteriales</taxon>
        <taxon>Halobacteriaceae</taxon>
        <taxon>Halospeciosus</taxon>
    </lineage>
</organism>
<evidence type="ECO:0000313" key="5">
    <source>
        <dbReference type="Proteomes" id="UP001596447"/>
    </source>
</evidence>
<keyword evidence="5" id="KW-1185">Reference proteome</keyword>
<comment type="caution">
    <text evidence="4">The sequence shown here is derived from an EMBL/GenBank/DDBJ whole genome shotgun (WGS) entry which is preliminary data.</text>
</comment>
<feature type="domain" description="PGF-CTERM archaeal protein-sorting signal" evidence="3">
    <location>
        <begin position="354"/>
        <end position="371"/>
    </location>
</feature>
<evidence type="ECO:0000256" key="1">
    <source>
        <dbReference type="ARBA" id="ARBA00022729"/>
    </source>
</evidence>
<sequence>MVGFLVLSAVAPAAAASTTQSQAKAYSGAHISFDVQSNAVVDYAVEGTTVFESVKVQSQESAQSSGLVGATASLSAVTSLEGAGLSLASQTQAKATISASGSSQAKMKAHDNTHGILVVSSNDQSQYVVANLSSAAEASQESDSQVSVSAGESTQGTFIVVGDGTVTVNENGDVTAKLGKNSKLVFRSYPSGKDSEDQKQERMISQGQVAGEVYVMTQEGGKKVVDTVTYTQQTTVEAKQSAENTVTVTAERTKEQGKIVITSVSKQAVGTLSDISVTVDGSAAAQVSSYSALKGAIGGDESAYMVKQTSSASANARADVLVAFNHFSERTAKISSSDSGGDSGGDSGSGASSPGFGVVAALVALVAIALYGRAQ</sequence>
<reference evidence="4 5" key="1">
    <citation type="journal article" date="2019" name="Int. J. Syst. Evol. Microbiol.">
        <title>The Global Catalogue of Microorganisms (GCM) 10K type strain sequencing project: providing services to taxonomists for standard genome sequencing and annotation.</title>
        <authorList>
            <consortium name="The Broad Institute Genomics Platform"/>
            <consortium name="The Broad Institute Genome Sequencing Center for Infectious Disease"/>
            <person name="Wu L."/>
            <person name="Ma J."/>
        </authorList>
    </citation>
    <scope>NUCLEOTIDE SEQUENCE [LARGE SCALE GENOMIC DNA]</scope>
    <source>
        <strain evidence="4 5">XZGYJ-43</strain>
    </source>
</reference>
<dbReference type="Pfam" id="PF18204">
    <property type="entry name" value="PGF-CTERM"/>
    <property type="match status" value="1"/>
</dbReference>
<evidence type="ECO:0000313" key="4">
    <source>
        <dbReference type="EMBL" id="MFC7200406.1"/>
    </source>
</evidence>
<proteinExistence type="predicted"/>
<accession>A0ABD5Z5G9</accession>
<dbReference type="InterPro" id="IPR026371">
    <property type="entry name" value="PGF_CTERM"/>
</dbReference>
<dbReference type="AlphaFoldDB" id="A0ABD5Z5G9"/>
<dbReference type="Proteomes" id="UP001596447">
    <property type="component" value="Unassembled WGS sequence"/>
</dbReference>
<protein>
    <submittedName>
        <fullName evidence="4">PGF-CTERM sorting domain-containing protein</fullName>
    </submittedName>
</protein>
<dbReference type="EMBL" id="JBHTAR010000011">
    <property type="protein sequence ID" value="MFC7200406.1"/>
    <property type="molecule type" value="Genomic_DNA"/>
</dbReference>
<evidence type="ECO:0000256" key="2">
    <source>
        <dbReference type="SAM" id="Phobius"/>
    </source>
</evidence>
<feature type="transmembrane region" description="Helical" evidence="2">
    <location>
        <begin position="355"/>
        <end position="372"/>
    </location>
</feature>
<evidence type="ECO:0000259" key="3">
    <source>
        <dbReference type="Pfam" id="PF18204"/>
    </source>
</evidence>
<keyword evidence="2" id="KW-0472">Membrane</keyword>
<keyword evidence="2" id="KW-1133">Transmembrane helix</keyword>
<dbReference type="NCBIfam" id="TIGR04126">
    <property type="entry name" value="PGF_CTERM"/>
    <property type="match status" value="1"/>
</dbReference>
<dbReference type="GO" id="GO:0005886">
    <property type="term" value="C:plasma membrane"/>
    <property type="evidence" value="ECO:0007669"/>
    <property type="project" value="UniProtKB-SubCell"/>
</dbReference>
<name>A0ABD5Z5G9_9EURY</name>
<keyword evidence="2" id="KW-0812">Transmembrane</keyword>
<dbReference type="RefSeq" id="WP_279527186.1">
    <property type="nucleotide sequence ID" value="NZ_CP122312.1"/>
</dbReference>